<dbReference type="PANTHER" id="PTHR30483:SF6">
    <property type="entry name" value="PERIPLASMIC BINDING PROTEIN OF ABC TRANSPORTER FOR NATURAL AMINO ACIDS"/>
    <property type="match status" value="1"/>
</dbReference>
<dbReference type="PANTHER" id="PTHR30483">
    <property type="entry name" value="LEUCINE-SPECIFIC-BINDING PROTEIN"/>
    <property type="match status" value="1"/>
</dbReference>
<evidence type="ECO:0000313" key="8">
    <source>
        <dbReference type="Proteomes" id="UP000430120"/>
    </source>
</evidence>
<dbReference type="InterPro" id="IPR028082">
    <property type="entry name" value="Peripla_BP_I"/>
</dbReference>
<evidence type="ECO:0000256" key="5">
    <source>
        <dbReference type="SAM" id="SignalP"/>
    </source>
</evidence>
<dbReference type="InterPro" id="IPR051010">
    <property type="entry name" value="BCAA_transport"/>
</dbReference>
<dbReference type="AlphaFoldDB" id="A0A643FH98"/>
<dbReference type="CDD" id="cd06335">
    <property type="entry name" value="PBP1_ABC_ligand_binding-like"/>
    <property type="match status" value="1"/>
</dbReference>
<dbReference type="GO" id="GO:0006865">
    <property type="term" value="P:amino acid transport"/>
    <property type="evidence" value="ECO:0007669"/>
    <property type="project" value="UniProtKB-KW"/>
</dbReference>
<keyword evidence="3 5" id="KW-0732">Signal</keyword>
<dbReference type="Pfam" id="PF13458">
    <property type="entry name" value="Peripla_BP_6"/>
    <property type="match status" value="1"/>
</dbReference>
<comment type="caution">
    <text evidence="7">The sequence shown here is derived from an EMBL/GenBank/DDBJ whole genome shotgun (WGS) entry which is preliminary data.</text>
</comment>
<evidence type="ECO:0000256" key="4">
    <source>
        <dbReference type="ARBA" id="ARBA00022970"/>
    </source>
</evidence>
<dbReference type="PRINTS" id="PR00337">
    <property type="entry name" value="LEUILEVALBP"/>
</dbReference>
<dbReference type="Proteomes" id="UP000430120">
    <property type="component" value="Unassembled WGS sequence"/>
</dbReference>
<dbReference type="SUPFAM" id="SSF53822">
    <property type="entry name" value="Periplasmic binding protein-like I"/>
    <property type="match status" value="1"/>
</dbReference>
<protein>
    <submittedName>
        <fullName evidence="7">ABC transporter substrate-binding protein</fullName>
    </submittedName>
</protein>
<comment type="similarity">
    <text evidence="1">Belongs to the leucine-binding protein family.</text>
</comment>
<dbReference type="OrthoDB" id="9794826at2"/>
<feature type="signal peptide" evidence="5">
    <location>
        <begin position="1"/>
        <end position="20"/>
    </location>
</feature>
<feature type="domain" description="Leucine-binding protein" evidence="6">
    <location>
        <begin position="29"/>
        <end position="378"/>
    </location>
</feature>
<dbReference type="EMBL" id="VZPB01000005">
    <property type="protein sequence ID" value="KAB0584622.1"/>
    <property type="molecule type" value="Genomic_DNA"/>
</dbReference>
<keyword evidence="8" id="KW-1185">Reference proteome</keyword>
<sequence length="404" mass="43361">MRRKLVWALAGLLLGAPAWAAAPSEGPAPIRVGFICPFTGGSADFGTAARLGAELAVSEVNQAGGYLGRPLELVARDDKSNPDEGRKIAEELVQGKKADFTIGFCNSGVALKSLEVFQNAHHLLMIPVATGTALTAQFPPASSFIFRVSPRDALQAAFLVDEVQRRSLNKVAVFADKTGYGEGGLKDVERFLAQKSLKPVYVARFDLGTASLTAQMREAKAAGAEAIIAYTVGPEMGMLAQSRAEAGVNADLLGPWTLALRSAEDRGGKALEGAAMVQTIVPDTTLERRTSFIARLHRLRGKEPLGSLMAAAQSYDAVYLMLGALFQTQGHAEGEALKNALEHLNRPYSGVVTTYDQPFSPSDHDAISANMLWLATWRRGELHFFYPEDARKATVIQRKPGAAH</sequence>
<feature type="chain" id="PRO_5024830290" evidence="5">
    <location>
        <begin position="21"/>
        <end position="404"/>
    </location>
</feature>
<evidence type="ECO:0000259" key="6">
    <source>
        <dbReference type="Pfam" id="PF13458"/>
    </source>
</evidence>
<dbReference type="RefSeq" id="WP_151122586.1">
    <property type="nucleotide sequence ID" value="NZ_CP088081.1"/>
</dbReference>
<keyword evidence="4" id="KW-0029">Amino-acid transport</keyword>
<gene>
    <name evidence="7" type="ORF">F7Q92_03685</name>
</gene>
<evidence type="ECO:0000256" key="3">
    <source>
        <dbReference type="ARBA" id="ARBA00022729"/>
    </source>
</evidence>
<dbReference type="InterPro" id="IPR028081">
    <property type="entry name" value="Leu-bd"/>
</dbReference>
<evidence type="ECO:0000313" key="7">
    <source>
        <dbReference type="EMBL" id="KAB0584622.1"/>
    </source>
</evidence>
<accession>A0A643FH98</accession>
<organism evidence="7 8">
    <name type="scientific">Ideonella dechloratans</name>
    <dbReference type="NCBI Taxonomy" id="36863"/>
    <lineage>
        <taxon>Bacteria</taxon>
        <taxon>Pseudomonadati</taxon>
        <taxon>Pseudomonadota</taxon>
        <taxon>Betaproteobacteria</taxon>
        <taxon>Burkholderiales</taxon>
        <taxon>Sphaerotilaceae</taxon>
        <taxon>Ideonella</taxon>
    </lineage>
</organism>
<evidence type="ECO:0000256" key="2">
    <source>
        <dbReference type="ARBA" id="ARBA00022448"/>
    </source>
</evidence>
<name>A0A643FH98_IDEDE</name>
<proteinExistence type="inferred from homology"/>
<dbReference type="Gene3D" id="3.40.50.2300">
    <property type="match status" value="2"/>
</dbReference>
<evidence type="ECO:0000256" key="1">
    <source>
        <dbReference type="ARBA" id="ARBA00010062"/>
    </source>
</evidence>
<reference evidence="7 8" key="1">
    <citation type="submission" date="2019-09" db="EMBL/GenBank/DDBJ databases">
        <title>Draft genome sequences of 48 bacterial type strains from the CCUG.</title>
        <authorList>
            <person name="Tunovic T."/>
            <person name="Pineiro-Iglesias B."/>
            <person name="Unosson C."/>
            <person name="Inganas E."/>
            <person name="Ohlen M."/>
            <person name="Cardew S."/>
            <person name="Jensie-Markopoulos S."/>
            <person name="Salva-Serra F."/>
            <person name="Jaen-Luchoro D."/>
            <person name="Karlsson R."/>
            <person name="Svensson-Stadler L."/>
            <person name="Chun J."/>
            <person name="Moore E."/>
        </authorList>
    </citation>
    <scope>NUCLEOTIDE SEQUENCE [LARGE SCALE GENOMIC DNA]</scope>
    <source>
        <strain evidence="7 8">CCUG 30977</strain>
    </source>
</reference>
<keyword evidence="2" id="KW-0813">Transport</keyword>
<dbReference type="InterPro" id="IPR000709">
    <property type="entry name" value="Leu_Ile_Val-bd"/>
</dbReference>